<sequence>MIISGTIALDPAAHAATTAAVRLRLEHLEERRRAAELSVERVLTTWRGDAAELFRTRWEEWNRGALAVIDQLSVAADGLDHARRSLAATDAESEQSTVRLTGRLG</sequence>
<name>A0A1I0VWG1_9ACTN</name>
<organism evidence="3 4">
    <name type="scientific">Nocardioides alpinus</name>
    <dbReference type="NCBI Taxonomy" id="748909"/>
    <lineage>
        <taxon>Bacteria</taxon>
        <taxon>Bacillati</taxon>
        <taxon>Actinomycetota</taxon>
        <taxon>Actinomycetes</taxon>
        <taxon>Propionibacteriales</taxon>
        <taxon>Nocardioidaceae</taxon>
        <taxon>Nocardioides</taxon>
    </lineage>
</organism>
<dbReference type="InterPro" id="IPR010310">
    <property type="entry name" value="T7SS_ESAT-6-like"/>
</dbReference>
<feature type="region of interest" description="Disordered" evidence="1">
    <location>
        <begin position="86"/>
        <end position="105"/>
    </location>
</feature>
<dbReference type="OrthoDB" id="3786396at2"/>
<dbReference type="Proteomes" id="UP000233565">
    <property type="component" value="Unassembled WGS sequence"/>
</dbReference>
<dbReference type="SUPFAM" id="SSF140453">
    <property type="entry name" value="EsxAB dimer-like"/>
    <property type="match status" value="1"/>
</dbReference>
<evidence type="ECO:0000313" key="4">
    <source>
        <dbReference type="Proteomes" id="UP000199113"/>
    </source>
</evidence>
<dbReference type="Proteomes" id="UP000199113">
    <property type="component" value="Unassembled WGS sequence"/>
</dbReference>
<dbReference type="EMBL" id="PJBV01000035">
    <property type="protein sequence ID" value="PKH37529.1"/>
    <property type="molecule type" value="Genomic_DNA"/>
</dbReference>
<dbReference type="STRING" id="748909.SAMN05192575_101518"/>
<evidence type="ECO:0000256" key="1">
    <source>
        <dbReference type="SAM" id="MobiDB-lite"/>
    </source>
</evidence>
<evidence type="ECO:0000313" key="2">
    <source>
        <dbReference type="EMBL" id="PKH37529.1"/>
    </source>
</evidence>
<dbReference type="Pfam" id="PF06013">
    <property type="entry name" value="WXG100"/>
    <property type="match status" value="1"/>
</dbReference>
<gene>
    <name evidence="2" type="ORF">CXG46_18985</name>
    <name evidence="3" type="ORF">SAMN05192575_101518</name>
</gene>
<reference evidence="3" key="1">
    <citation type="submission" date="2016-10" db="EMBL/GenBank/DDBJ databases">
        <authorList>
            <person name="de Groot N.N."/>
        </authorList>
    </citation>
    <scope>NUCLEOTIDE SEQUENCE [LARGE SCALE GENOMIC DNA]</scope>
    <source>
        <strain evidence="3">CGMCC 1.10697</strain>
    </source>
</reference>
<reference evidence="2 5" key="2">
    <citation type="submission" date="2017-12" db="EMBL/GenBank/DDBJ databases">
        <title>Pharmacopeia of the Arctic Ocean.</title>
        <authorList>
            <person name="Collins E."/>
            <person name="Ducluzeau A.-L."/>
        </authorList>
    </citation>
    <scope>NUCLEOTIDE SEQUENCE [LARGE SCALE GENOMIC DNA]</scope>
    <source>
        <strain evidence="2 5">DSM 23325</strain>
    </source>
</reference>
<dbReference type="EMBL" id="FOKC01000001">
    <property type="protein sequence ID" value="SFA80711.1"/>
    <property type="molecule type" value="Genomic_DNA"/>
</dbReference>
<dbReference type="Gene3D" id="1.10.287.1060">
    <property type="entry name" value="ESAT-6-like"/>
    <property type="match status" value="1"/>
</dbReference>
<evidence type="ECO:0000313" key="5">
    <source>
        <dbReference type="Proteomes" id="UP000233565"/>
    </source>
</evidence>
<evidence type="ECO:0000313" key="3">
    <source>
        <dbReference type="EMBL" id="SFA80711.1"/>
    </source>
</evidence>
<proteinExistence type="predicted"/>
<accession>A0A1I0VWG1</accession>
<protein>
    <submittedName>
        <fullName evidence="3">WXG100 family type VII secretion target</fullName>
    </submittedName>
</protein>
<dbReference type="RefSeq" id="WP_091193841.1">
    <property type="nucleotide sequence ID" value="NZ_FOKC01000001.1"/>
</dbReference>
<dbReference type="InterPro" id="IPR036689">
    <property type="entry name" value="ESAT-6-like_sf"/>
</dbReference>
<dbReference type="AlphaFoldDB" id="A0A1I0VWG1"/>
<keyword evidence="5" id="KW-1185">Reference proteome</keyword>